<accession>A0A2M9ZEG4</accession>
<evidence type="ECO:0000256" key="1">
    <source>
        <dbReference type="ARBA" id="ARBA00013064"/>
    </source>
</evidence>
<dbReference type="InterPro" id="IPR000387">
    <property type="entry name" value="Tyr_Pase_dom"/>
</dbReference>
<dbReference type="InterPro" id="IPR045544">
    <property type="entry name" value="TCAD9"/>
</dbReference>
<dbReference type="Pfam" id="PF05706">
    <property type="entry name" value="CDKN3"/>
    <property type="match status" value="1"/>
</dbReference>
<evidence type="ECO:0000256" key="2">
    <source>
        <dbReference type="ARBA" id="ARBA00022801"/>
    </source>
</evidence>
<sequence length="786" mass="90245">MQTRERMPKGILITQCLQNDFVEPIQKYDPVPNLLHIGYGEALRLMGENPEEGPVLSFMEWAYGESDKNLEIVHIRDWHDPKDEDQSEHLSQFGPHCIQGTHGADFVFQNLSLRLPRETRLVNASGLNDFHRTELEKLLEPFSETETNVGLVGVWTEAKISYLAYELRTRYPKFRIGVCSALTASSSRHMHYVSLDQLRNLLGVEVYPSLGTFSEFLTGKSAVTVHRASVREDSVKFEFDESLDLKEEDRKILYYLFRDCRSVSFHCLDGGFSGNVVLRAKSVDPLGHSQVPTVIKIGERDPIAQERTSFERIEEVLGNNAPRIVDFAEIGSRGGIKYRYAAMLDGNTRVFQDMYEGGEEEKECFAVLDTVYKKQLGRLYDAAEPEKLDLLQYYDFRTKYAPGVRRRVEELIGKSADGDRVELSFGKAVYNVCEFYENDLLHLREYGSIPRYVSYVHGDLNGRNIIIDAQKNVWLIDFFHTHRGHVLKDLIKLENDLLYIFTKIEDSELEEAFALTDLILSQQDLGIPPKPEEEIRFASEKIRRAYRMVCKLRSFYPSLIRLDRDPYQLHVSLLRYAMHTLSFDESSRVQKIWALYTGGICAEKVKEFLLLSKRLRIDMLSLEGKEGWIGLTLLPGRKDRDRDLASDIDTIREEGISTVVSLLTENEYAEYGVPDLKEEYRKSGLDSVFYPILDQRVPDKDSLELLLEKMDNDLSNGKNVLLHCVGGLGRSGTVAAAYLIRKLGFTPEQAIRRVREVRSERAIESREQENFLRGLADSLNGTRYKE</sequence>
<dbReference type="PANTHER" id="PTHR23339">
    <property type="entry name" value="TYROSINE SPECIFIC PROTEIN PHOSPHATASE AND DUAL SPECIFICITY PROTEIN PHOSPHATASE"/>
    <property type="match status" value="1"/>
</dbReference>
<keyword evidence="2" id="KW-0378">Hydrolase</keyword>
<dbReference type="SUPFAM" id="SSF52499">
    <property type="entry name" value="Isochorismatase-like hydrolases"/>
    <property type="match status" value="1"/>
</dbReference>
<dbReference type="PROSITE" id="PS00383">
    <property type="entry name" value="TYR_PHOSPHATASE_1"/>
    <property type="match status" value="1"/>
</dbReference>
<dbReference type="PROSITE" id="PS50054">
    <property type="entry name" value="TYR_PHOSPHATASE_DUAL"/>
    <property type="match status" value="1"/>
</dbReference>
<comment type="caution">
    <text evidence="6">The sequence shown here is derived from an EMBL/GenBank/DDBJ whole genome shotgun (WGS) entry which is preliminary data.</text>
</comment>
<gene>
    <name evidence="6" type="ORF">CH371_01005</name>
</gene>
<evidence type="ECO:0000256" key="3">
    <source>
        <dbReference type="ARBA" id="ARBA00022912"/>
    </source>
</evidence>
<feature type="domain" description="Tyrosine specific protein phosphatases" evidence="5">
    <location>
        <begin position="700"/>
        <end position="769"/>
    </location>
</feature>
<dbReference type="InterPro" id="IPR020422">
    <property type="entry name" value="TYR_PHOSPHATASE_DUAL_dom"/>
</dbReference>
<dbReference type="InterPro" id="IPR011009">
    <property type="entry name" value="Kinase-like_dom_sf"/>
</dbReference>
<dbReference type="GO" id="GO:0004725">
    <property type="term" value="F:protein tyrosine phosphatase activity"/>
    <property type="evidence" value="ECO:0007669"/>
    <property type="project" value="UniProtKB-EC"/>
</dbReference>
<dbReference type="Gene3D" id="3.90.190.10">
    <property type="entry name" value="Protein tyrosine phosphatase superfamily"/>
    <property type="match status" value="1"/>
</dbReference>
<proteinExistence type="predicted"/>
<dbReference type="InterPro" id="IPR029021">
    <property type="entry name" value="Prot-tyrosine_phosphatase-like"/>
</dbReference>
<dbReference type="InterPro" id="IPR022778">
    <property type="entry name" value="CDKN3"/>
</dbReference>
<dbReference type="EC" id="3.1.3.48" evidence="1"/>
<dbReference type="Proteomes" id="UP000231912">
    <property type="component" value="Unassembled WGS sequence"/>
</dbReference>
<dbReference type="SMART" id="SM00195">
    <property type="entry name" value="DSPc"/>
    <property type="match status" value="1"/>
</dbReference>
<dbReference type="AlphaFoldDB" id="A0A2M9ZEG4"/>
<dbReference type="PROSITE" id="PS50056">
    <property type="entry name" value="TYR_PHOSPHATASE_2"/>
    <property type="match status" value="1"/>
</dbReference>
<evidence type="ECO:0000313" key="7">
    <source>
        <dbReference type="Proteomes" id="UP000231912"/>
    </source>
</evidence>
<name>A0A2M9ZEG4_9LEPT</name>
<dbReference type="EMBL" id="NPDT01000001">
    <property type="protein sequence ID" value="PJZ66717.1"/>
    <property type="molecule type" value="Genomic_DNA"/>
</dbReference>
<dbReference type="SUPFAM" id="SSF52799">
    <property type="entry name" value="(Phosphotyrosine protein) phosphatases II"/>
    <property type="match status" value="1"/>
</dbReference>
<dbReference type="Pfam" id="PF19974">
    <property type="entry name" value="TCAD9"/>
    <property type="match status" value="2"/>
</dbReference>
<dbReference type="Gene3D" id="3.40.50.850">
    <property type="entry name" value="Isochorismatase-like"/>
    <property type="match status" value="1"/>
</dbReference>
<dbReference type="InterPro" id="IPR050561">
    <property type="entry name" value="PTP"/>
</dbReference>
<organism evidence="6 7">
    <name type="scientific">Leptospira wolffii</name>
    <dbReference type="NCBI Taxonomy" id="409998"/>
    <lineage>
        <taxon>Bacteria</taxon>
        <taxon>Pseudomonadati</taxon>
        <taxon>Spirochaetota</taxon>
        <taxon>Spirochaetia</taxon>
        <taxon>Leptospirales</taxon>
        <taxon>Leptospiraceae</taxon>
        <taxon>Leptospira</taxon>
    </lineage>
</organism>
<protein>
    <recommendedName>
        <fullName evidence="1">protein-tyrosine-phosphatase</fullName>
        <ecNumber evidence="1">3.1.3.48</ecNumber>
    </recommendedName>
</protein>
<keyword evidence="3" id="KW-0904">Protein phosphatase</keyword>
<dbReference type="InterPro" id="IPR036380">
    <property type="entry name" value="Isochorismatase-like_sf"/>
</dbReference>
<evidence type="ECO:0000259" key="4">
    <source>
        <dbReference type="PROSITE" id="PS50054"/>
    </source>
</evidence>
<dbReference type="InterPro" id="IPR016130">
    <property type="entry name" value="Tyr_Pase_AS"/>
</dbReference>
<dbReference type="FunFam" id="3.90.190.10:FF:000157">
    <property type="entry name" value="Protein-tyrosine phosphatase"/>
    <property type="match status" value="1"/>
</dbReference>
<dbReference type="SUPFAM" id="SSF56112">
    <property type="entry name" value="Protein kinase-like (PK-like)"/>
    <property type="match status" value="1"/>
</dbReference>
<dbReference type="SMART" id="SM00404">
    <property type="entry name" value="PTPc_motif"/>
    <property type="match status" value="1"/>
</dbReference>
<reference evidence="6 7" key="1">
    <citation type="submission" date="2017-07" db="EMBL/GenBank/DDBJ databases">
        <title>Leptospira spp. isolated from tropical soils.</title>
        <authorList>
            <person name="Thibeaux R."/>
            <person name="Iraola G."/>
            <person name="Ferres I."/>
            <person name="Bierque E."/>
            <person name="Girault D."/>
            <person name="Soupe-Gilbert M.-E."/>
            <person name="Picardeau M."/>
            <person name="Goarant C."/>
        </authorList>
    </citation>
    <scope>NUCLEOTIDE SEQUENCE [LARGE SCALE GENOMIC DNA]</scope>
    <source>
        <strain evidence="6 7">FH2-C-A2</strain>
    </source>
</reference>
<evidence type="ECO:0000259" key="5">
    <source>
        <dbReference type="PROSITE" id="PS50056"/>
    </source>
</evidence>
<evidence type="ECO:0000313" key="6">
    <source>
        <dbReference type="EMBL" id="PJZ66717.1"/>
    </source>
</evidence>
<dbReference type="InterPro" id="IPR003595">
    <property type="entry name" value="Tyr_Pase_cat"/>
</dbReference>
<feature type="domain" description="Tyrosine-protein phosphatase" evidence="4">
    <location>
        <begin position="628"/>
        <end position="784"/>
    </location>
</feature>